<evidence type="ECO:0000313" key="1">
    <source>
        <dbReference type="EMBL" id="MRY60415.1"/>
    </source>
</evidence>
<protein>
    <submittedName>
        <fullName evidence="1">Uncharacterized protein</fullName>
    </submittedName>
</protein>
<comment type="caution">
    <text evidence="1">The sequence shown here is derived from an EMBL/GenBank/DDBJ whole genome shotgun (WGS) entry which is preliminary data.</text>
</comment>
<evidence type="ECO:0000313" key="2">
    <source>
        <dbReference type="Proteomes" id="UP000463337"/>
    </source>
</evidence>
<proteinExistence type="predicted"/>
<dbReference type="AlphaFoldDB" id="A0A7K0GND4"/>
<sequence>MTATDSILKMFTDVLEGKISVWDFSFSLGEWIVSEEGDKLIDENIDLFDYLHEDILEEMELLPNYKLETNRELLTKIYNKAKELSNDYST</sequence>
<dbReference type="EMBL" id="WKLT01000033">
    <property type="protein sequence ID" value="MRY60415.1"/>
    <property type="molecule type" value="Genomic_DNA"/>
</dbReference>
<gene>
    <name evidence="1" type="ORF">GKD59_21435</name>
</gene>
<name>A0A7K0GND4_PARDI</name>
<accession>A0A7K0GND4</accession>
<reference evidence="1 2" key="1">
    <citation type="journal article" date="2019" name="Nat. Med.">
        <title>A library of human gut bacterial isolates paired with longitudinal multiomics data enables mechanistic microbiome research.</title>
        <authorList>
            <person name="Poyet M."/>
            <person name="Groussin M."/>
            <person name="Gibbons S.M."/>
            <person name="Avila-Pacheco J."/>
            <person name="Jiang X."/>
            <person name="Kearney S.M."/>
            <person name="Perrotta A.R."/>
            <person name="Berdy B."/>
            <person name="Zhao S."/>
            <person name="Lieberman T.D."/>
            <person name="Swanson P.K."/>
            <person name="Smith M."/>
            <person name="Roesemann S."/>
            <person name="Alexander J.E."/>
            <person name="Rich S.A."/>
            <person name="Livny J."/>
            <person name="Vlamakis H."/>
            <person name="Clish C."/>
            <person name="Bullock K."/>
            <person name="Deik A."/>
            <person name="Scott J."/>
            <person name="Pierce K.A."/>
            <person name="Xavier R.J."/>
            <person name="Alm E.J."/>
        </authorList>
    </citation>
    <scope>NUCLEOTIDE SEQUENCE [LARGE SCALE GENOMIC DNA]</scope>
    <source>
        <strain evidence="1 2">BIOML-A41</strain>
    </source>
</reference>
<organism evidence="1 2">
    <name type="scientific">Parabacteroides distasonis</name>
    <dbReference type="NCBI Taxonomy" id="823"/>
    <lineage>
        <taxon>Bacteria</taxon>
        <taxon>Pseudomonadati</taxon>
        <taxon>Bacteroidota</taxon>
        <taxon>Bacteroidia</taxon>
        <taxon>Bacteroidales</taxon>
        <taxon>Tannerellaceae</taxon>
        <taxon>Parabacteroides</taxon>
    </lineage>
</organism>
<dbReference type="RefSeq" id="WP_129984673.1">
    <property type="nucleotide sequence ID" value="NZ_RCYP01000063.1"/>
</dbReference>
<dbReference type="Proteomes" id="UP000463337">
    <property type="component" value="Unassembled WGS sequence"/>
</dbReference>